<accession>X1HUT9</accession>
<comment type="caution">
    <text evidence="1">The sequence shown here is derived from an EMBL/GenBank/DDBJ whole genome shotgun (WGS) entry which is preliminary data.</text>
</comment>
<organism evidence="1">
    <name type="scientific">marine sediment metagenome</name>
    <dbReference type="NCBI Taxonomy" id="412755"/>
    <lineage>
        <taxon>unclassified sequences</taxon>
        <taxon>metagenomes</taxon>
        <taxon>ecological metagenomes</taxon>
    </lineage>
</organism>
<feature type="non-terminal residue" evidence="1">
    <location>
        <position position="30"/>
    </location>
</feature>
<dbReference type="InterPro" id="IPR029063">
    <property type="entry name" value="SAM-dependent_MTases_sf"/>
</dbReference>
<evidence type="ECO:0000313" key="1">
    <source>
        <dbReference type="EMBL" id="GAH49033.1"/>
    </source>
</evidence>
<dbReference type="EMBL" id="BARU01019105">
    <property type="protein sequence ID" value="GAH49033.1"/>
    <property type="molecule type" value="Genomic_DNA"/>
</dbReference>
<reference evidence="1" key="1">
    <citation type="journal article" date="2014" name="Front. Microbiol.">
        <title>High frequency of phylogenetically diverse reductive dehalogenase-homologous genes in deep subseafloor sedimentary metagenomes.</title>
        <authorList>
            <person name="Kawai M."/>
            <person name="Futagami T."/>
            <person name="Toyoda A."/>
            <person name="Takaki Y."/>
            <person name="Nishi S."/>
            <person name="Hori S."/>
            <person name="Arai W."/>
            <person name="Tsubouchi T."/>
            <person name="Morono Y."/>
            <person name="Uchiyama I."/>
            <person name="Ito T."/>
            <person name="Fujiyama A."/>
            <person name="Inagaki F."/>
            <person name="Takami H."/>
        </authorList>
    </citation>
    <scope>NUCLEOTIDE SEQUENCE</scope>
    <source>
        <strain evidence="1">Expedition CK06-06</strain>
    </source>
</reference>
<name>X1HUT9_9ZZZZ</name>
<gene>
    <name evidence="1" type="ORF">S03H2_31507</name>
</gene>
<dbReference type="Gene3D" id="3.40.50.150">
    <property type="entry name" value="Vaccinia Virus protein VP39"/>
    <property type="match status" value="1"/>
</dbReference>
<dbReference type="AlphaFoldDB" id="X1HUT9"/>
<protein>
    <recommendedName>
        <fullName evidence="2">Protein-L-isoaspartate O-methyltransferase</fullName>
    </recommendedName>
</protein>
<evidence type="ECO:0008006" key="2">
    <source>
        <dbReference type="Google" id="ProtNLM"/>
    </source>
</evidence>
<proteinExistence type="predicted"/>
<sequence>MVINQLQSRDITDPKVLQAMLTVPRHQFVD</sequence>